<comment type="caution">
    <text evidence="7">The sequence shown here is derived from an EMBL/GenBank/DDBJ whole genome shotgun (WGS) entry which is preliminary data.</text>
</comment>
<dbReference type="InterPro" id="IPR011053">
    <property type="entry name" value="Single_hybrid_motif"/>
</dbReference>
<dbReference type="Pfam" id="PF25973">
    <property type="entry name" value="BSH_CzcB"/>
    <property type="match status" value="1"/>
</dbReference>
<dbReference type="Pfam" id="PF25954">
    <property type="entry name" value="Beta-barrel_RND_2"/>
    <property type="match status" value="1"/>
</dbReference>
<dbReference type="InterPro" id="IPR058647">
    <property type="entry name" value="BSH_CzcB-like"/>
</dbReference>
<name>A0A2W5PU52_9BACT</name>
<feature type="domain" description="CzcB-like barrel-sandwich hybrid" evidence="5">
    <location>
        <begin position="137"/>
        <end position="207"/>
    </location>
</feature>
<keyword evidence="3" id="KW-0732">Signal</keyword>
<feature type="compositionally biased region" description="Basic and acidic residues" evidence="2">
    <location>
        <begin position="31"/>
        <end position="77"/>
    </location>
</feature>
<accession>A0A2W5PU52</accession>
<dbReference type="InterPro" id="IPR058792">
    <property type="entry name" value="Beta-barrel_RND_2"/>
</dbReference>
<evidence type="ECO:0000259" key="6">
    <source>
        <dbReference type="Pfam" id="PF25975"/>
    </source>
</evidence>
<feature type="domain" description="CusB-like beta-barrel" evidence="4">
    <location>
        <begin position="211"/>
        <end position="282"/>
    </location>
</feature>
<dbReference type="InterPro" id="IPR058649">
    <property type="entry name" value="CzcB_C"/>
</dbReference>
<dbReference type="GO" id="GO:0046914">
    <property type="term" value="F:transition metal ion binding"/>
    <property type="evidence" value="ECO:0007669"/>
    <property type="project" value="TreeGrafter"/>
</dbReference>
<feature type="region of interest" description="Disordered" evidence="2">
    <location>
        <begin position="27"/>
        <end position="97"/>
    </location>
</feature>
<dbReference type="SUPFAM" id="SSF51230">
    <property type="entry name" value="Single hybrid motif"/>
    <property type="match status" value="1"/>
</dbReference>
<evidence type="ECO:0000256" key="3">
    <source>
        <dbReference type="SAM" id="SignalP"/>
    </source>
</evidence>
<dbReference type="Gene3D" id="2.40.420.20">
    <property type="match status" value="1"/>
</dbReference>
<evidence type="ECO:0000313" key="8">
    <source>
        <dbReference type="Proteomes" id="UP000249417"/>
    </source>
</evidence>
<dbReference type="Pfam" id="PF25975">
    <property type="entry name" value="CzcB_C"/>
    <property type="match status" value="1"/>
</dbReference>
<feature type="chain" id="PRO_5015918776" evidence="3">
    <location>
        <begin position="24"/>
        <end position="365"/>
    </location>
</feature>
<dbReference type="Proteomes" id="UP000249417">
    <property type="component" value="Unassembled WGS sequence"/>
</dbReference>
<sequence length="365" mass="38970">MLSKRNLTILILALALAGGGYYAMSNSGDTESTKHSESDADAHGHENEAKPDHTEGGEHGHGDVDEHAHGEKEEHAHGGTSETGNASGEEEGGHEETKISENAVKNMNIEVLEVGSALVQETISVTGRVTLNQNTAAQVKARFPGVIRSVLKEPGETVKANDTLATVESNDSLQVYPVKSPVAGLVINRNASVGEVAGETPLFVVADVSKLWAELFVFSRDGEKIKAGQKVHIQCLDDDLITQADISVVLPTTEASSQTFVARAVIDNPDNHWRSGMNIRADVVIKEKEVPVAVKTDAIQRLEGNDVIFIQESGGTYKAQPVELGTSDETWTEIKSGLVTGQRYVANNSFVVKAEIGKAGAEHAH</sequence>
<feature type="domain" description="CzcB-like C-terminal circularly permuted SH3-like" evidence="6">
    <location>
        <begin position="292"/>
        <end position="353"/>
    </location>
</feature>
<dbReference type="GO" id="GO:0015679">
    <property type="term" value="P:plasma membrane copper ion transport"/>
    <property type="evidence" value="ECO:0007669"/>
    <property type="project" value="TreeGrafter"/>
</dbReference>
<reference evidence="7 8" key="1">
    <citation type="submission" date="2017-08" db="EMBL/GenBank/DDBJ databases">
        <title>Infants hospitalized years apart are colonized by the same room-sourced microbial strains.</title>
        <authorList>
            <person name="Brooks B."/>
            <person name="Olm M.R."/>
            <person name="Firek B.A."/>
            <person name="Baker R."/>
            <person name="Thomas B.C."/>
            <person name="Morowitz M.J."/>
            <person name="Banfield J.F."/>
        </authorList>
    </citation>
    <scope>NUCLEOTIDE SEQUENCE [LARGE SCALE GENOMIC DNA]</scope>
    <source>
        <strain evidence="7">S2_005_002_R2_29</strain>
    </source>
</reference>
<gene>
    <name evidence="7" type="ORF">DI551_06060</name>
</gene>
<dbReference type="AlphaFoldDB" id="A0A2W5PU52"/>
<proteinExistence type="predicted"/>
<organism evidence="7 8">
    <name type="scientific">Micavibrio aeruginosavorus</name>
    <dbReference type="NCBI Taxonomy" id="349221"/>
    <lineage>
        <taxon>Bacteria</taxon>
        <taxon>Pseudomonadati</taxon>
        <taxon>Bdellovibrionota</taxon>
        <taxon>Bdellovibrionia</taxon>
        <taxon>Bdellovibrionales</taxon>
        <taxon>Pseudobdellovibrionaceae</taxon>
        <taxon>Micavibrio</taxon>
    </lineage>
</organism>
<dbReference type="InterPro" id="IPR051909">
    <property type="entry name" value="MFP_Cation_Efflux"/>
</dbReference>
<protein>
    <submittedName>
        <fullName evidence="7">Efflux transporter periplasmic adaptor subunit</fullName>
    </submittedName>
</protein>
<dbReference type="PANTHER" id="PTHR30097">
    <property type="entry name" value="CATION EFFLUX SYSTEM PROTEIN CUSB"/>
    <property type="match status" value="1"/>
</dbReference>
<evidence type="ECO:0000259" key="5">
    <source>
        <dbReference type="Pfam" id="PF25973"/>
    </source>
</evidence>
<evidence type="ECO:0000256" key="2">
    <source>
        <dbReference type="SAM" id="MobiDB-lite"/>
    </source>
</evidence>
<evidence type="ECO:0000256" key="1">
    <source>
        <dbReference type="ARBA" id="ARBA00022448"/>
    </source>
</evidence>
<dbReference type="GO" id="GO:0030288">
    <property type="term" value="C:outer membrane-bounded periplasmic space"/>
    <property type="evidence" value="ECO:0007669"/>
    <property type="project" value="TreeGrafter"/>
</dbReference>
<evidence type="ECO:0000313" key="7">
    <source>
        <dbReference type="EMBL" id="PZQ45963.1"/>
    </source>
</evidence>
<dbReference type="Gene3D" id="2.40.30.170">
    <property type="match status" value="1"/>
</dbReference>
<dbReference type="PANTHER" id="PTHR30097:SF4">
    <property type="entry name" value="SLR6042 PROTEIN"/>
    <property type="match status" value="1"/>
</dbReference>
<dbReference type="CDD" id="cd06850">
    <property type="entry name" value="biotinyl_domain"/>
    <property type="match status" value="1"/>
</dbReference>
<dbReference type="GO" id="GO:0060003">
    <property type="term" value="P:copper ion export"/>
    <property type="evidence" value="ECO:0007669"/>
    <property type="project" value="TreeGrafter"/>
</dbReference>
<evidence type="ECO:0000259" key="4">
    <source>
        <dbReference type="Pfam" id="PF25954"/>
    </source>
</evidence>
<keyword evidence="1" id="KW-0813">Transport</keyword>
<feature type="signal peptide" evidence="3">
    <location>
        <begin position="1"/>
        <end position="23"/>
    </location>
</feature>
<dbReference type="EMBL" id="QFQB01000035">
    <property type="protein sequence ID" value="PZQ45963.1"/>
    <property type="molecule type" value="Genomic_DNA"/>
</dbReference>